<comment type="similarity">
    <text evidence="1">Belongs to the peptidase S28 family.</text>
</comment>
<dbReference type="Gene3D" id="3.40.50.1820">
    <property type="entry name" value="alpha/beta hydrolase"/>
    <property type="match status" value="1"/>
</dbReference>
<organism evidence="6">
    <name type="scientific">Nymphaea colorata</name>
    <name type="common">pocket water lily</name>
    <dbReference type="NCBI Taxonomy" id="210225"/>
    <lineage>
        <taxon>Eukaryota</taxon>
        <taxon>Viridiplantae</taxon>
        <taxon>Streptophyta</taxon>
        <taxon>Embryophyta</taxon>
        <taxon>Tracheophyta</taxon>
        <taxon>Spermatophyta</taxon>
        <taxon>Magnoliopsida</taxon>
        <taxon>Nymphaeales</taxon>
        <taxon>Nymphaeaceae</taxon>
        <taxon>Nymphaea</taxon>
    </lineage>
</organism>
<dbReference type="GO" id="GO:0070008">
    <property type="term" value="F:serine-type exopeptidase activity"/>
    <property type="evidence" value="ECO:0007669"/>
    <property type="project" value="InterPro"/>
</dbReference>
<protein>
    <submittedName>
        <fullName evidence="6">Uncharacterized protein</fullName>
    </submittedName>
</protein>
<evidence type="ECO:0000256" key="2">
    <source>
        <dbReference type="ARBA" id="ARBA00022670"/>
    </source>
</evidence>
<gene>
    <name evidence="6" type="ORF">NYM_LOCUS30230</name>
</gene>
<dbReference type="PANTHER" id="PTHR11010:SF11">
    <property type="entry name" value="THYMUS-SPECIFIC SERINE PROTEASE"/>
    <property type="match status" value="1"/>
</dbReference>
<dbReference type="GO" id="GO:0008239">
    <property type="term" value="F:dipeptidyl-peptidase activity"/>
    <property type="evidence" value="ECO:0007669"/>
    <property type="project" value="TreeGrafter"/>
</dbReference>
<evidence type="ECO:0000256" key="5">
    <source>
        <dbReference type="ARBA" id="ARBA00023180"/>
    </source>
</evidence>
<dbReference type="AlphaFoldDB" id="A0A5K1HUE3"/>
<accession>A0A5K1HUE3</accession>
<dbReference type="PANTHER" id="PTHR11010">
    <property type="entry name" value="PROTEASE S28 PRO-X CARBOXYPEPTIDASE-RELATED"/>
    <property type="match status" value="1"/>
</dbReference>
<dbReference type="Pfam" id="PF05577">
    <property type="entry name" value="Peptidase_S28"/>
    <property type="match status" value="1"/>
</dbReference>
<dbReference type="GO" id="GO:0006508">
    <property type="term" value="P:proteolysis"/>
    <property type="evidence" value="ECO:0007669"/>
    <property type="project" value="UniProtKB-KW"/>
</dbReference>
<evidence type="ECO:0000256" key="1">
    <source>
        <dbReference type="ARBA" id="ARBA00011079"/>
    </source>
</evidence>
<evidence type="ECO:0000313" key="6">
    <source>
        <dbReference type="EMBL" id="VVW88914.1"/>
    </source>
</evidence>
<reference evidence="6" key="1">
    <citation type="submission" date="2019-09" db="EMBL/GenBank/DDBJ databases">
        <authorList>
            <person name="Zhang L."/>
        </authorList>
    </citation>
    <scope>NUCLEOTIDE SEQUENCE</scope>
</reference>
<sequence length="111" mass="12672">MTNGDEDPWRWASLQKSRKNIISKVYVCPNCGHCVDLKQPSDSDADTLKAVRAEELANVKKWLAEAQAKSSPIDHTMIEYKQAHLINNKDYDDKENIIIFVQICLSILIKL</sequence>
<keyword evidence="4" id="KW-0378">Hydrolase</keyword>
<dbReference type="InterPro" id="IPR008758">
    <property type="entry name" value="Peptidase_S28"/>
</dbReference>
<keyword evidence="3" id="KW-0732">Signal</keyword>
<evidence type="ECO:0000256" key="3">
    <source>
        <dbReference type="ARBA" id="ARBA00022729"/>
    </source>
</evidence>
<dbReference type="InterPro" id="IPR029058">
    <property type="entry name" value="AB_hydrolase_fold"/>
</dbReference>
<keyword evidence="2" id="KW-0645">Protease</keyword>
<proteinExistence type="inferred from homology"/>
<evidence type="ECO:0000256" key="4">
    <source>
        <dbReference type="ARBA" id="ARBA00022801"/>
    </source>
</evidence>
<dbReference type="EMBL" id="LR722173">
    <property type="protein sequence ID" value="VVW88914.1"/>
    <property type="molecule type" value="Genomic_DNA"/>
</dbReference>
<name>A0A5K1HUE3_9MAGN</name>
<keyword evidence="5" id="KW-0325">Glycoprotein</keyword>